<dbReference type="InterPro" id="IPR036249">
    <property type="entry name" value="Thioredoxin-like_sf"/>
</dbReference>
<feature type="coiled-coil region" evidence="1">
    <location>
        <begin position="169"/>
        <end position="203"/>
    </location>
</feature>
<keyword evidence="2" id="KW-0472">Membrane</keyword>
<evidence type="ECO:0000313" key="5">
    <source>
        <dbReference type="RefSeq" id="XP_015172232.1"/>
    </source>
</evidence>
<dbReference type="PANTHER" id="PTHR46135:SF3">
    <property type="entry name" value="NME_NM23 FAMILY MEMBER 8"/>
    <property type="match status" value="1"/>
</dbReference>
<dbReference type="PANTHER" id="PTHR46135">
    <property type="entry name" value="NME/NM23 FAMILY MEMBER 8"/>
    <property type="match status" value="1"/>
</dbReference>
<accession>A0ABM1HW95</accession>
<keyword evidence="4" id="KW-1185">Reference proteome</keyword>
<dbReference type="Pfam" id="PF15928">
    <property type="entry name" value="DUF4746"/>
    <property type="match status" value="2"/>
</dbReference>
<gene>
    <name evidence="5" type="primary">LOC107064284</name>
</gene>
<feature type="domain" description="DUF4746" evidence="3">
    <location>
        <begin position="463"/>
        <end position="517"/>
    </location>
</feature>
<keyword evidence="2" id="KW-0812">Transmembrane</keyword>
<dbReference type="InterPro" id="IPR031827">
    <property type="entry name" value="DUF4746"/>
</dbReference>
<sequence>MLRRKRGAGKGIKRMAKKTIPTALQTDVTNDDEWAQILTKKGLLGKYYYLNKKKSLVLLLLFSFTVVDIYAAWSGPCTGMVSTLKKLKMEIGGDALSYATARCDNITDLQRFKEKSEPIWMFIRDGMMINLMFGAHCPQLVKMLTTEFQRIQNGDEPEFCISVNECSPEENTRMRIAEEARILKEAEKKAQKEAETKAKYEAEMNHLINSLIDETCLLLYPWIFKDEEGHKRDKKCSPPYVELVEEILPGNYIIEQEIRKRLNEDILDKMFHESDYVLTDRARQLILDGKCMLMRLRRNESTNEMDVHQHLITLLFGEPVLPSTDQCFTDEIYCGRHRPGVISPEMENDPFPIVWTPPNARNKATVFRLIFSKYTDTTYPYEDKSKNEPIIIFKYDSTRKNELKMVLEMYNDEVVDFGVFECDKLSNIKMIAKSIEDFESNIEEKTGYILKNLMLYTQNYKTTKRFHIFPYSYEVFICTVKKIGREAFLAFAGIGPFYVSDNHESANEESKLYFPNVSALEEIQSDDEDKLEEVIDDAVTTENIN</sequence>
<dbReference type="Gene3D" id="3.40.30.10">
    <property type="entry name" value="Glutaredoxin"/>
    <property type="match status" value="1"/>
</dbReference>
<evidence type="ECO:0000313" key="4">
    <source>
        <dbReference type="Proteomes" id="UP000694924"/>
    </source>
</evidence>
<dbReference type="Proteomes" id="UP000694924">
    <property type="component" value="Unplaced"/>
</dbReference>
<keyword evidence="1" id="KW-0175">Coiled coil</keyword>
<dbReference type="SUPFAM" id="SSF52833">
    <property type="entry name" value="Thioredoxin-like"/>
    <property type="match status" value="1"/>
</dbReference>
<evidence type="ECO:0000256" key="2">
    <source>
        <dbReference type="SAM" id="Phobius"/>
    </source>
</evidence>
<dbReference type="InterPro" id="IPR051766">
    <property type="entry name" value="TXND_domain-containing"/>
</dbReference>
<protein>
    <submittedName>
        <fullName evidence="5">Uncharacterized protein LOC107064284 isoform X1</fullName>
    </submittedName>
</protein>
<dbReference type="GeneID" id="107064284"/>
<name>A0ABM1HW95_POLDO</name>
<feature type="transmembrane region" description="Helical" evidence="2">
    <location>
        <begin position="56"/>
        <end position="73"/>
    </location>
</feature>
<keyword evidence="2" id="KW-1133">Transmembrane helix</keyword>
<proteinExistence type="predicted"/>
<reference evidence="5" key="1">
    <citation type="submission" date="2025-08" db="UniProtKB">
        <authorList>
            <consortium name="RefSeq"/>
        </authorList>
    </citation>
    <scope>IDENTIFICATION</scope>
    <source>
        <tissue evidence="5">Whole body</tissue>
    </source>
</reference>
<organism evidence="4 5">
    <name type="scientific">Polistes dominula</name>
    <name type="common">European paper wasp</name>
    <name type="synonym">Vespa dominula</name>
    <dbReference type="NCBI Taxonomy" id="743375"/>
    <lineage>
        <taxon>Eukaryota</taxon>
        <taxon>Metazoa</taxon>
        <taxon>Ecdysozoa</taxon>
        <taxon>Arthropoda</taxon>
        <taxon>Hexapoda</taxon>
        <taxon>Insecta</taxon>
        <taxon>Pterygota</taxon>
        <taxon>Neoptera</taxon>
        <taxon>Endopterygota</taxon>
        <taxon>Hymenoptera</taxon>
        <taxon>Apocrita</taxon>
        <taxon>Aculeata</taxon>
        <taxon>Vespoidea</taxon>
        <taxon>Vespidae</taxon>
        <taxon>Polistinae</taxon>
        <taxon>Polistini</taxon>
        <taxon>Polistes</taxon>
    </lineage>
</organism>
<evidence type="ECO:0000259" key="3">
    <source>
        <dbReference type="Pfam" id="PF15928"/>
    </source>
</evidence>
<evidence type="ECO:0000256" key="1">
    <source>
        <dbReference type="SAM" id="Coils"/>
    </source>
</evidence>
<feature type="domain" description="DUF4746" evidence="3">
    <location>
        <begin position="352"/>
        <end position="442"/>
    </location>
</feature>
<dbReference type="RefSeq" id="XP_015172232.1">
    <property type="nucleotide sequence ID" value="XM_015316746.1"/>
</dbReference>